<reference evidence="6 7" key="1">
    <citation type="submission" date="2019-10" db="EMBL/GenBank/DDBJ databases">
        <title>Streptomyces tenebrisbrunneis sp.nov., an endogenous actinomycete isolated from of Lycium ruthenicum.</title>
        <authorList>
            <person name="Ma L."/>
        </authorList>
    </citation>
    <scope>NUCLEOTIDE SEQUENCE [LARGE SCALE GENOMIC DNA]</scope>
    <source>
        <strain evidence="6 7">TRM 66187</strain>
    </source>
</reference>
<dbReference type="SUPFAM" id="SSF53850">
    <property type="entry name" value="Periplasmic binding protein-like II"/>
    <property type="match status" value="1"/>
</dbReference>
<evidence type="ECO:0000313" key="7">
    <source>
        <dbReference type="Proteomes" id="UP000621266"/>
    </source>
</evidence>
<dbReference type="EMBL" id="WHPN01000060">
    <property type="protein sequence ID" value="KAF4410561.1"/>
    <property type="molecule type" value="Genomic_DNA"/>
</dbReference>
<dbReference type="InterPro" id="IPR050490">
    <property type="entry name" value="Bact_solute-bd_prot1"/>
</dbReference>
<sequence>MPNSQAPDSVSAQSRPHHPHSRRTFLASTAVAAAAVAGGGPLLTGCGAAESTGRGGTTSGKDLKKLLPTYVASKASEPDIPGRNGSSPGFTRVPEELTASVSGKPGKGGTYTAYTPLWGTPPPKDSAYYRAVDEALGARIQWRTQDGNTYGEKLGAVLASDDVADIVCVPQWEMAGRIHGAISAKFADLGPYLSGDKVKKYPNLAAIPTEAWQMSVFGGRLRGLPMPARPLGGVVPFYRQDVFEKEGYEVPKSPDAFLALAKEITRPKSRVWACEDMWWSAQIIFGCPPEKPYYWLERDGKLVNKFETDAYLEALEWTRKLFAAKVVHPDAVAGKANDAAVRFTSGQSLMMNDGDAKWYGLTAEQKDVNPEFVIQAMDFFGPDGGDPVIYQGAPASIWSFLNKKLSKAQIEECLAIADFIAAPYGTREQRLVDYGVEGEHHTIRDGAPVKTELGVKEVVDTYRFIVSAEATVSYPDHPQVVKDYCGWMQRMGAHMRKPLFFGMQIQEPNRYASLATPFEDLAKDVVRGRKSLRDVQNAVSDWRKGGGDKLRDWYAELLEKNGSGV</sequence>
<evidence type="ECO:0000256" key="2">
    <source>
        <dbReference type="ARBA" id="ARBA00008520"/>
    </source>
</evidence>
<protein>
    <submittedName>
        <fullName evidence="6">Extracellular solute-binding protein</fullName>
    </submittedName>
</protein>
<dbReference type="InterPro" id="IPR006311">
    <property type="entry name" value="TAT_signal"/>
</dbReference>
<evidence type="ECO:0000313" key="6">
    <source>
        <dbReference type="EMBL" id="KAF4410561.1"/>
    </source>
</evidence>
<feature type="region of interest" description="Disordered" evidence="5">
    <location>
        <begin position="74"/>
        <end position="105"/>
    </location>
</feature>
<evidence type="ECO:0000256" key="3">
    <source>
        <dbReference type="ARBA" id="ARBA00022448"/>
    </source>
</evidence>
<evidence type="ECO:0000256" key="5">
    <source>
        <dbReference type="SAM" id="MobiDB-lite"/>
    </source>
</evidence>
<dbReference type="InterPro" id="IPR006059">
    <property type="entry name" value="SBP"/>
</dbReference>
<dbReference type="PROSITE" id="PS51318">
    <property type="entry name" value="TAT"/>
    <property type="match status" value="1"/>
</dbReference>
<dbReference type="Pfam" id="PF13416">
    <property type="entry name" value="SBP_bac_8"/>
    <property type="match status" value="1"/>
</dbReference>
<feature type="region of interest" description="Disordered" evidence="5">
    <location>
        <begin position="1"/>
        <end position="26"/>
    </location>
</feature>
<proteinExistence type="inferred from homology"/>
<dbReference type="Gene3D" id="3.40.190.10">
    <property type="entry name" value="Periplasmic binding protein-like II"/>
    <property type="match status" value="2"/>
</dbReference>
<accession>A0ABQ7FNR1</accession>
<keyword evidence="4" id="KW-0732">Signal</keyword>
<comment type="similarity">
    <text evidence="2">Belongs to the bacterial solute-binding protein 1 family.</text>
</comment>
<dbReference type="RefSeq" id="WP_156205067.1">
    <property type="nucleotide sequence ID" value="NZ_WHPN01000060.1"/>
</dbReference>
<comment type="subcellular location">
    <subcellularLocation>
        <location evidence="1">Cell envelope</location>
    </subcellularLocation>
</comment>
<organism evidence="6 7">
    <name type="scientific">Streptomyces lycii</name>
    <dbReference type="NCBI Taxonomy" id="2654337"/>
    <lineage>
        <taxon>Bacteria</taxon>
        <taxon>Bacillati</taxon>
        <taxon>Actinomycetota</taxon>
        <taxon>Actinomycetes</taxon>
        <taxon>Kitasatosporales</taxon>
        <taxon>Streptomycetaceae</taxon>
        <taxon>Streptomyces</taxon>
    </lineage>
</organism>
<name>A0ABQ7FNR1_9ACTN</name>
<feature type="compositionally biased region" description="Polar residues" evidence="5">
    <location>
        <begin position="1"/>
        <end position="14"/>
    </location>
</feature>
<evidence type="ECO:0000256" key="1">
    <source>
        <dbReference type="ARBA" id="ARBA00004196"/>
    </source>
</evidence>
<dbReference type="Proteomes" id="UP000621266">
    <property type="component" value="Unassembled WGS sequence"/>
</dbReference>
<comment type="caution">
    <text evidence="6">The sequence shown here is derived from an EMBL/GenBank/DDBJ whole genome shotgun (WGS) entry which is preliminary data.</text>
</comment>
<keyword evidence="3" id="KW-0813">Transport</keyword>
<keyword evidence="7" id="KW-1185">Reference proteome</keyword>
<dbReference type="PANTHER" id="PTHR43649:SF31">
    <property type="entry name" value="SN-GLYCEROL-3-PHOSPHATE-BINDING PERIPLASMIC PROTEIN UGPB"/>
    <property type="match status" value="1"/>
</dbReference>
<dbReference type="PANTHER" id="PTHR43649">
    <property type="entry name" value="ARABINOSE-BINDING PROTEIN-RELATED"/>
    <property type="match status" value="1"/>
</dbReference>
<evidence type="ECO:0000256" key="4">
    <source>
        <dbReference type="ARBA" id="ARBA00022729"/>
    </source>
</evidence>
<gene>
    <name evidence="6" type="ORF">GCU69_03175</name>
</gene>